<dbReference type="InterPro" id="IPR052986">
    <property type="entry name" value="VLIG_GTPase"/>
</dbReference>
<dbReference type="GO" id="GO:0005525">
    <property type="term" value="F:GTP binding"/>
    <property type="evidence" value="ECO:0007669"/>
    <property type="project" value="InterPro"/>
</dbReference>
<gene>
    <name evidence="3" type="ORF">NDU88_009093</name>
</gene>
<dbReference type="Proteomes" id="UP001066276">
    <property type="component" value="Chromosome 5"/>
</dbReference>
<feature type="domain" description="VLIG-type G" evidence="2">
    <location>
        <begin position="552"/>
        <end position="796"/>
    </location>
</feature>
<dbReference type="PANTHER" id="PTHR14819">
    <property type="entry name" value="GTP-BINDING"/>
    <property type="match status" value="1"/>
</dbReference>
<dbReference type="SUPFAM" id="SSF52540">
    <property type="entry name" value="P-loop containing nucleoside triphosphate hydrolases"/>
    <property type="match status" value="1"/>
</dbReference>
<dbReference type="InterPro" id="IPR030383">
    <property type="entry name" value="G_VLIG_dom"/>
</dbReference>
<name>A0AAV7RXK5_PLEWA</name>
<dbReference type="EMBL" id="JANPWB010000009">
    <property type="protein sequence ID" value="KAJ1156371.1"/>
    <property type="molecule type" value="Genomic_DNA"/>
</dbReference>
<comment type="similarity">
    <text evidence="1">Belongs to the TRAFAC class dynamin-like GTPase superfamily. Very large inducible GTPase (VLIG) family.</text>
</comment>
<keyword evidence="4" id="KW-1185">Reference proteome</keyword>
<dbReference type="PROSITE" id="PS51717">
    <property type="entry name" value="G_VLIG"/>
    <property type="match status" value="1"/>
</dbReference>
<evidence type="ECO:0000259" key="2">
    <source>
        <dbReference type="PROSITE" id="PS51717"/>
    </source>
</evidence>
<dbReference type="InterPro" id="IPR057365">
    <property type="entry name" value="URGCP"/>
</dbReference>
<dbReference type="Pfam" id="PF25683">
    <property type="entry name" value="URGCP_GTPase"/>
    <property type="match status" value="1"/>
</dbReference>
<proteinExistence type="inferred from homology"/>
<dbReference type="Gene3D" id="3.40.50.300">
    <property type="entry name" value="P-loop containing nucleotide triphosphate hydrolases"/>
    <property type="match status" value="1"/>
</dbReference>
<dbReference type="Pfam" id="PF25974">
    <property type="entry name" value="URGCP_9th"/>
    <property type="match status" value="1"/>
</dbReference>
<dbReference type="PANTHER" id="PTHR14819:SF9">
    <property type="entry name" value="UP-REGULATOR OF CELL PROLIFERATION-LIKE"/>
    <property type="match status" value="1"/>
</dbReference>
<accession>A0AAV7RXK5</accession>
<reference evidence="3" key="1">
    <citation type="journal article" date="2022" name="bioRxiv">
        <title>Sequencing and chromosome-scale assembly of the giantPleurodeles waltlgenome.</title>
        <authorList>
            <person name="Brown T."/>
            <person name="Elewa A."/>
            <person name="Iarovenko S."/>
            <person name="Subramanian E."/>
            <person name="Araus A.J."/>
            <person name="Petzold A."/>
            <person name="Susuki M."/>
            <person name="Suzuki K.-i.T."/>
            <person name="Hayashi T."/>
            <person name="Toyoda A."/>
            <person name="Oliveira C."/>
            <person name="Osipova E."/>
            <person name="Leigh N.D."/>
            <person name="Simon A."/>
            <person name="Yun M.H."/>
        </authorList>
    </citation>
    <scope>NUCLEOTIDE SEQUENCE</scope>
    <source>
        <strain evidence="3">20211129_DDA</strain>
        <tissue evidence="3">Liver</tissue>
    </source>
</reference>
<evidence type="ECO:0000313" key="3">
    <source>
        <dbReference type="EMBL" id="KAJ1156371.1"/>
    </source>
</evidence>
<evidence type="ECO:0000313" key="4">
    <source>
        <dbReference type="Proteomes" id="UP001066276"/>
    </source>
</evidence>
<comment type="caution">
    <text evidence="3">The sequence shown here is derived from an EMBL/GenBank/DDBJ whole genome shotgun (WGS) entry which is preliminary data.</text>
</comment>
<evidence type="ECO:0000256" key="1">
    <source>
        <dbReference type="ARBA" id="ARBA00006828"/>
    </source>
</evidence>
<dbReference type="Pfam" id="PF25496">
    <property type="entry name" value="URGCP"/>
    <property type="match status" value="1"/>
</dbReference>
<sequence length="1504" mass="175053">MALDATARNTTLKPNVCDCEQGSTEQDSYEGDLFSDDDDTAKSINPLDVFCILLHCSDPFLQQDIMLKCSMCQFALPLLWEPPDKNRCTLMLWPMRDIVKRWRPQTMIGDSGYKEESLVLTKMPTFTFARIGRLTSSKSKTLNDILSPLQQHHDFFMHRDMESGTIPRIISEGLVEISWYLPSGRENVDIFPEPIAILNLRGDIINHWTQFCFLSQASSAVFVFTENISEPEYELLSSCGGFQTKYFFIFPSLGANPKHTKAFCNKLMPVLGLSKSQILLKNNRINDSEFVKRLQSAMKSIVDNDCKMMSLEDLAAIARELAIHVDEDCKECMAGKKYAREIIESIQDVAEYKKNNMLLQTKYWRQITEVEKECCNLKHIGNTPVEHYKSHLKDQLFSLRLLQRKSGLSDGVKTFMERLGQSSVVEKHYFFKWMTFYLDILSRNNLLKLNAEYKKLNMIKPPKDLADLDKKIAESSLGIEHFMRELGQIYEAHHSISKILHLDKLYSGLPGIGADLLLQGFPLELIDGNVSNIPLHWVTDVLKALSIKLGEKCRMIVLSVLGVQSTGKSTLLNTMFGLQFAVSSGRCTRGAFMLLLKVKENFRQSFGCDCVLVIDTEGLKAPELTLQEDSYRHDNELATLVIGLSNITIINLAMEHATEMKDILEIAVHAFLRMEEIGQKTSCQFVHQNVSDISANQKNMRDRKLFLEQLNEMTKAAVKMERQSGDINFCDIMVYDPDKNNWYIPGLWHGMPPMAPVNLGYSENIYQFKTYLLKSIHQQSHSQTIADIPTFGRWVKNMWNGVKHEHFIFSFRNILVAEAYNQLSVKYSDWEWAFRKELYLWVSKAVTSIQNQPHIELCAIHVLEEELETTLNREEKKILNHVRAHYEDGGTNIHLIEKYREDFTKSVQCLKNEVKRNTINRLQDTFKIQKDTKEINSIQARYREKVEQKVSSLLEECRKKNVKLQDEDLEGVFEVMWTNTMSNLHFSNMKRREIHHEMFQHLRLDLSNRSSAVNARLQQFDNLITQPAGFFKVNKKHFSQDQFQQRHFDELGHLARSLTRKCIIYIKEKARSRCDYDETYSKELLHMVNDRLKMEDVESLHMTPCFEVELRLHILGKAAHDFQAMHERFIMENDPYTRLQNLKPQYLSTFKNIYLQKDEHQAWAEHFCQVCLKPAVDEHINTMLGLEVVEDVLHSEGSFSYSNRTFFQYTLLKELLEKRDFESYLEYINNYEEFTKKWIESHVSDQFQKSQRMRILEERILRAIITEVHASLTEAMEAATDTIPAFLETTCERLEKHLVISKDTLKVALFKNEGDVALFCDDVRTFLPVIEKQILDEWNHRSVETKFKNLTIKPQEELFRKVFGCGKQCPFCMVPCEAGGQDHKEHFASIHRPQGLCHYKYSSTRKLVYAICSSLVISKDVFQNKDTGEQYHPYKDYHKYYPDWRIQPDPSTEASDYWKFIFKEFYEHFVKEYDANPGDLPKGWAELTKTQALASLQEVFNMKQ</sequence>
<organism evidence="3 4">
    <name type="scientific">Pleurodeles waltl</name>
    <name type="common">Iberian ribbed newt</name>
    <dbReference type="NCBI Taxonomy" id="8319"/>
    <lineage>
        <taxon>Eukaryota</taxon>
        <taxon>Metazoa</taxon>
        <taxon>Chordata</taxon>
        <taxon>Craniata</taxon>
        <taxon>Vertebrata</taxon>
        <taxon>Euteleostomi</taxon>
        <taxon>Amphibia</taxon>
        <taxon>Batrachia</taxon>
        <taxon>Caudata</taxon>
        <taxon>Salamandroidea</taxon>
        <taxon>Salamandridae</taxon>
        <taxon>Pleurodelinae</taxon>
        <taxon>Pleurodeles</taxon>
    </lineage>
</organism>
<protein>
    <recommendedName>
        <fullName evidence="2">VLIG-type G domain-containing protein</fullName>
    </recommendedName>
</protein>
<dbReference type="InterPro" id="IPR027417">
    <property type="entry name" value="P-loop_NTPase"/>
</dbReference>
<dbReference type="InterPro" id="IPR058641">
    <property type="entry name" value="GVIN1_dom"/>
</dbReference>